<gene>
    <name evidence="2" type="ORF">B0X70_21895</name>
</gene>
<proteinExistence type="predicted"/>
<sequence length="330" mass="38169">MNTYEFLKDPIDFEEIKSQRKSLNTQIAVKREIMIPRYPEDREEVEKAIEELQAKIPELDAILAKEPPLPELPPRKPLIKVSGVLEEFEMLCVKGYFTEREYAPEESARKEENEQFGALLLAMMGNTSWAAVNLQTKTRLYNDYHFVQGKINGIPFHGWLGLTTVKRGDYVELVVTEQEEHYAVYALTKPELRTISIIPWCNKGIRSKAWDEVFYTCCIFFLIAVICLGTILFPDGSSFWDGADIFTLWLMFFAAVFSVYSFVVSIKKPWKSIKLAQDIFSVLGFPNPQDISLEKLTKKRLKEIGANPSPRNSEEVLPDKYCFISNYYYY</sequence>
<keyword evidence="1" id="KW-0812">Transmembrane</keyword>
<dbReference type="EMBL" id="CP020335">
    <property type="protein sequence ID" value="QXF35547.1"/>
    <property type="molecule type" value="Genomic_DNA"/>
</dbReference>
<dbReference type="RefSeq" id="WP_217470371.1">
    <property type="nucleotide sequence ID" value="NZ_CP020335.1"/>
</dbReference>
<accession>A0ABX8LYG7</accession>
<keyword evidence="3" id="KW-1185">Reference proteome</keyword>
<protein>
    <submittedName>
        <fullName evidence="2">Uncharacterized protein</fullName>
    </submittedName>
</protein>
<dbReference type="Proteomes" id="UP000693715">
    <property type="component" value="Chromosome"/>
</dbReference>
<feature type="transmembrane region" description="Helical" evidence="1">
    <location>
        <begin position="245"/>
        <end position="266"/>
    </location>
</feature>
<dbReference type="NCBIfam" id="NF041560">
    <property type="entry name" value="T6SS_Burk_ExIF"/>
    <property type="match status" value="1"/>
</dbReference>
<dbReference type="InterPro" id="IPR048130">
    <property type="entry name" value="T6SS_ExIF-like"/>
</dbReference>
<reference evidence="2 3" key="1">
    <citation type="submission" date="2017-03" db="EMBL/GenBank/DDBJ databases">
        <title>Genome comparison of Photorhabdus luminescens strain 0813-124 phase variants.</title>
        <authorList>
            <person name="Chien C.-C."/>
            <person name="Chen W.-J."/>
            <person name="Shih M.-C."/>
            <person name="Hsieh F.-C."/>
        </authorList>
    </citation>
    <scope>NUCLEOTIDE SEQUENCE [LARGE SCALE GENOMIC DNA]</scope>
    <source>
        <strain evidence="2 3">0813-124 phase II</strain>
    </source>
</reference>
<evidence type="ECO:0000313" key="3">
    <source>
        <dbReference type="Proteomes" id="UP000693715"/>
    </source>
</evidence>
<organism evidence="2 3">
    <name type="scientific">Photorhabdus akhurstii</name>
    <dbReference type="NCBI Taxonomy" id="171438"/>
    <lineage>
        <taxon>Bacteria</taxon>
        <taxon>Pseudomonadati</taxon>
        <taxon>Pseudomonadota</taxon>
        <taxon>Gammaproteobacteria</taxon>
        <taxon>Enterobacterales</taxon>
        <taxon>Morganellaceae</taxon>
        <taxon>Photorhabdus</taxon>
    </lineage>
</organism>
<evidence type="ECO:0000256" key="1">
    <source>
        <dbReference type="SAM" id="Phobius"/>
    </source>
</evidence>
<keyword evidence="1" id="KW-1133">Transmembrane helix</keyword>
<name>A0ABX8LYG7_9GAMM</name>
<keyword evidence="1" id="KW-0472">Membrane</keyword>
<feature type="transmembrane region" description="Helical" evidence="1">
    <location>
        <begin position="213"/>
        <end position="233"/>
    </location>
</feature>
<evidence type="ECO:0000313" key="2">
    <source>
        <dbReference type="EMBL" id="QXF35547.1"/>
    </source>
</evidence>